<reference evidence="3" key="2">
    <citation type="submission" date="2023-06" db="EMBL/GenBank/DDBJ databases">
        <authorList>
            <consortium name="Lawrence Berkeley National Laboratory"/>
            <person name="Haridas S."/>
            <person name="Hensen N."/>
            <person name="Bonometti L."/>
            <person name="Westerberg I."/>
            <person name="Brannstrom I.O."/>
            <person name="Guillou S."/>
            <person name="Cros-Aarteil S."/>
            <person name="Calhoun S."/>
            <person name="Kuo A."/>
            <person name="Mondo S."/>
            <person name="Pangilinan J."/>
            <person name="Riley R."/>
            <person name="Labutti K."/>
            <person name="Andreopoulos B."/>
            <person name="Lipzen A."/>
            <person name="Chen C."/>
            <person name="Yanf M."/>
            <person name="Daum C."/>
            <person name="Ng V."/>
            <person name="Clum A."/>
            <person name="Steindorff A."/>
            <person name="Ohm R."/>
            <person name="Martin F."/>
            <person name="Silar P."/>
            <person name="Natvig D."/>
            <person name="Lalanne C."/>
            <person name="Gautier V."/>
            <person name="Ament-Velasquez S.L."/>
            <person name="Kruys A."/>
            <person name="Hutchinson M.I."/>
            <person name="Powell A.J."/>
            <person name="Barry K."/>
            <person name="Miller A.N."/>
            <person name="Grigoriev I.V."/>
            <person name="Debuchy R."/>
            <person name="Gladieux P."/>
            <person name="Thoren M.H."/>
            <person name="Johannesson H."/>
        </authorList>
    </citation>
    <scope>NUCLEOTIDE SEQUENCE</scope>
    <source>
        <strain evidence="3">CBS 955.72</strain>
    </source>
</reference>
<organism evidence="3 4">
    <name type="scientific">Lasiosphaeria hispida</name>
    <dbReference type="NCBI Taxonomy" id="260671"/>
    <lineage>
        <taxon>Eukaryota</taxon>
        <taxon>Fungi</taxon>
        <taxon>Dikarya</taxon>
        <taxon>Ascomycota</taxon>
        <taxon>Pezizomycotina</taxon>
        <taxon>Sordariomycetes</taxon>
        <taxon>Sordariomycetidae</taxon>
        <taxon>Sordariales</taxon>
        <taxon>Lasiosphaeriaceae</taxon>
        <taxon>Lasiosphaeria</taxon>
    </lineage>
</organism>
<feature type="region of interest" description="Disordered" evidence="1">
    <location>
        <begin position="110"/>
        <end position="131"/>
    </location>
</feature>
<proteinExistence type="predicted"/>
<protein>
    <recommendedName>
        <fullName evidence="5">Glycosyltransferase family 31 protein</fullName>
    </recommendedName>
</protein>
<accession>A0AAJ0HJC2</accession>
<sequence>MAPRLVVSYGRARAIHVGLVCLSFITIFFLLRLYVTDYNPFRRSIYRTTEGKTSGPWKDEWSSVKHKSPQSTNEIEIDVPKADPDVLAYLRTLAQNHALSDEISWTARRTQPKYSPASNHQHSPPSLTETKTPLFEPHAFLRTPIATLSDANPPPTTSSHPKPLSLPMLLPHLPSSIDASPLLIAVSTTHARLTHANNTLMHDWARWLTDGRGSSNGAALVAVLHGASPAEVDAARDGLRKLGVDVDVSASPEGGGDRGDRWARLVQALVIRRVGEPSGRAWFGIVDDDVFLPRVGRLLGMLGRGEGRGYVGVPSERGDWEEDGGRVRTVGGGVVFMTAGMVDVVGQLLCLQEPNGRSRLGEKGWDARLFECVVEKTQDVDLRVLPGLYNPEDADEDMSVYGSHKVVSSQTGYGSGVQPLALHHYRNYHRLEAGKGHIVASLCGEDCFLQRFLFKDGWVLVNGYTITQYLQGARAVPLAKQKHQNSKPVAVGERLIIDKEDIPGQNEKTVAWKGHKKTWRLFDSVARENGEVWQAYINRKGGDNSVSGDISERIPGSVVHGSDEEKADVDSVIIVIWEPVR</sequence>
<dbReference type="AlphaFoldDB" id="A0AAJ0HJC2"/>
<evidence type="ECO:0000313" key="3">
    <source>
        <dbReference type="EMBL" id="KAK3353442.1"/>
    </source>
</evidence>
<gene>
    <name evidence="3" type="ORF">B0T25DRAFT_607775</name>
</gene>
<keyword evidence="2" id="KW-1133">Transmembrane helix</keyword>
<keyword evidence="2" id="KW-0472">Membrane</keyword>
<evidence type="ECO:0000256" key="2">
    <source>
        <dbReference type="SAM" id="Phobius"/>
    </source>
</evidence>
<reference evidence="3" key="1">
    <citation type="journal article" date="2023" name="Mol. Phylogenet. Evol.">
        <title>Genome-scale phylogeny and comparative genomics of the fungal order Sordariales.</title>
        <authorList>
            <person name="Hensen N."/>
            <person name="Bonometti L."/>
            <person name="Westerberg I."/>
            <person name="Brannstrom I.O."/>
            <person name="Guillou S."/>
            <person name="Cros-Aarteil S."/>
            <person name="Calhoun S."/>
            <person name="Haridas S."/>
            <person name="Kuo A."/>
            <person name="Mondo S."/>
            <person name="Pangilinan J."/>
            <person name="Riley R."/>
            <person name="LaButti K."/>
            <person name="Andreopoulos B."/>
            <person name="Lipzen A."/>
            <person name="Chen C."/>
            <person name="Yan M."/>
            <person name="Daum C."/>
            <person name="Ng V."/>
            <person name="Clum A."/>
            <person name="Steindorff A."/>
            <person name="Ohm R.A."/>
            <person name="Martin F."/>
            <person name="Silar P."/>
            <person name="Natvig D.O."/>
            <person name="Lalanne C."/>
            <person name="Gautier V."/>
            <person name="Ament-Velasquez S.L."/>
            <person name="Kruys A."/>
            <person name="Hutchinson M.I."/>
            <person name="Powell A.J."/>
            <person name="Barry K."/>
            <person name="Miller A.N."/>
            <person name="Grigoriev I.V."/>
            <person name="Debuchy R."/>
            <person name="Gladieux P."/>
            <person name="Hiltunen Thoren M."/>
            <person name="Johannesson H."/>
        </authorList>
    </citation>
    <scope>NUCLEOTIDE SEQUENCE</scope>
    <source>
        <strain evidence="3">CBS 955.72</strain>
    </source>
</reference>
<keyword evidence="2" id="KW-0812">Transmembrane</keyword>
<keyword evidence="4" id="KW-1185">Reference proteome</keyword>
<evidence type="ECO:0008006" key="5">
    <source>
        <dbReference type="Google" id="ProtNLM"/>
    </source>
</evidence>
<evidence type="ECO:0000313" key="4">
    <source>
        <dbReference type="Proteomes" id="UP001275084"/>
    </source>
</evidence>
<name>A0AAJ0HJC2_9PEZI</name>
<dbReference type="EMBL" id="JAUIQD010000004">
    <property type="protein sequence ID" value="KAK3353442.1"/>
    <property type="molecule type" value="Genomic_DNA"/>
</dbReference>
<evidence type="ECO:0000256" key="1">
    <source>
        <dbReference type="SAM" id="MobiDB-lite"/>
    </source>
</evidence>
<dbReference type="Proteomes" id="UP001275084">
    <property type="component" value="Unassembled WGS sequence"/>
</dbReference>
<comment type="caution">
    <text evidence="3">The sequence shown here is derived from an EMBL/GenBank/DDBJ whole genome shotgun (WGS) entry which is preliminary data.</text>
</comment>
<feature type="transmembrane region" description="Helical" evidence="2">
    <location>
        <begin position="12"/>
        <end position="35"/>
    </location>
</feature>